<sequence>MPTLSASVGLISKEGFGVLVPAPSPTEERRAGDKEYNSSLSAVVSLAQPNRLQPSAPQRMCLKDALIGAVLSSRDTELHPKRRILRCRKFYEGDTSQHGCEINIMNALSLSNIVELQIALYAIS</sequence>
<dbReference type="AlphaFoldDB" id="A0A284S871"/>
<name>A0A284S871_ARMOS</name>
<reference evidence="2" key="1">
    <citation type="journal article" date="2017" name="Nat. Ecol. Evol.">
        <title>Genome expansion and lineage-specific genetic innovations in the forest pathogenic fungi Armillaria.</title>
        <authorList>
            <person name="Sipos G."/>
            <person name="Prasanna A.N."/>
            <person name="Walter M.C."/>
            <person name="O'Connor E."/>
            <person name="Balint B."/>
            <person name="Krizsan K."/>
            <person name="Kiss B."/>
            <person name="Hess J."/>
            <person name="Varga T."/>
            <person name="Slot J."/>
            <person name="Riley R."/>
            <person name="Boka B."/>
            <person name="Rigling D."/>
            <person name="Barry K."/>
            <person name="Lee J."/>
            <person name="Mihaltcheva S."/>
            <person name="LaButti K."/>
            <person name="Lipzen A."/>
            <person name="Waldron R."/>
            <person name="Moloney N.M."/>
            <person name="Sperisen C."/>
            <person name="Kredics L."/>
            <person name="Vagvoelgyi C."/>
            <person name="Patrignani A."/>
            <person name="Fitzpatrick D."/>
            <person name="Nagy I."/>
            <person name="Doyle S."/>
            <person name="Anderson J.B."/>
            <person name="Grigoriev I.V."/>
            <person name="Gueldener U."/>
            <person name="Muensterkoetter M."/>
            <person name="Nagy L.G."/>
        </authorList>
    </citation>
    <scope>NUCLEOTIDE SEQUENCE [LARGE SCALE GENOMIC DNA]</scope>
    <source>
        <strain evidence="2">C18/9</strain>
    </source>
</reference>
<protein>
    <submittedName>
        <fullName evidence="1">Uncharacterized protein</fullName>
    </submittedName>
</protein>
<accession>A0A284S871</accession>
<gene>
    <name evidence="1" type="ORF">ARMOST_20710</name>
</gene>
<keyword evidence="2" id="KW-1185">Reference proteome</keyword>
<organism evidence="1 2">
    <name type="scientific">Armillaria ostoyae</name>
    <name type="common">Armillaria root rot fungus</name>
    <dbReference type="NCBI Taxonomy" id="47428"/>
    <lineage>
        <taxon>Eukaryota</taxon>
        <taxon>Fungi</taxon>
        <taxon>Dikarya</taxon>
        <taxon>Basidiomycota</taxon>
        <taxon>Agaricomycotina</taxon>
        <taxon>Agaricomycetes</taxon>
        <taxon>Agaricomycetidae</taxon>
        <taxon>Agaricales</taxon>
        <taxon>Marasmiineae</taxon>
        <taxon>Physalacriaceae</taxon>
        <taxon>Armillaria</taxon>
    </lineage>
</organism>
<evidence type="ECO:0000313" key="1">
    <source>
        <dbReference type="EMBL" id="SJL17166.1"/>
    </source>
</evidence>
<dbReference type="Proteomes" id="UP000219338">
    <property type="component" value="Unassembled WGS sequence"/>
</dbReference>
<proteinExistence type="predicted"/>
<evidence type="ECO:0000313" key="2">
    <source>
        <dbReference type="Proteomes" id="UP000219338"/>
    </source>
</evidence>
<dbReference type="EMBL" id="FUEG01000041">
    <property type="protein sequence ID" value="SJL17166.1"/>
    <property type="molecule type" value="Genomic_DNA"/>
</dbReference>